<feature type="chain" id="PRO_5032504910" evidence="2">
    <location>
        <begin position="43"/>
        <end position="339"/>
    </location>
</feature>
<feature type="domain" description="Fimbrial-type adhesion" evidence="3">
    <location>
        <begin position="197"/>
        <end position="339"/>
    </location>
</feature>
<dbReference type="Gene3D" id="2.60.40.1090">
    <property type="entry name" value="Fimbrial-type adhesion domain"/>
    <property type="match status" value="1"/>
</dbReference>
<dbReference type="AlphaFoldDB" id="A0A8A8DBT9"/>
<dbReference type="GO" id="GO:0009289">
    <property type="term" value="C:pilus"/>
    <property type="evidence" value="ECO:0007669"/>
    <property type="project" value="InterPro"/>
</dbReference>
<reference evidence="4" key="2">
    <citation type="submission" date="2021-03" db="EMBL/GenBank/DDBJ databases">
        <title>Complete genome sequence of Burkholderia seminalis 869T2.</title>
        <authorList>
            <person name="Hung S.-H."/>
            <person name="Huang C.-T."/>
            <person name="Huang C.-C."/>
            <person name="Kuo C.-H."/>
        </authorList>
    </citation>
    <scope>NUCLEOTIDE SEQUENCE</scope>
    <source>
        <strain evidence="4">869T2</strain>
    </source>
</reference>
<reference evidence="4" key="1">
    <citation type="submission" date="2014-04" db="EMBL/GenBank/DDBJ databases">
        <authorList>
            <person name="Ho Y.-N."/>
            <person name="Huang C.-C."/>
        </authorList>
    </citation>
    <scope>NUCLEOTIDE SEQUENCE</scope>
    <source>
        <strain evidence="4">869T2</strain>
    </source>
</reference>
<accession>A0A8A8DBT9</accession>
<dbReference type="InterPro" id="IPR008966">
    <property type="entry name" value="Adhesion_dom_sf"/>
</dbReference>
<dbReference type="InterPro" id="IPR036937">
    <property type="entry name" value="Adhesion_dom_fimbrial_sf"/>
</dbReference>
<dbReference type="InterPro" id="IPR000259">
    <property type="entry name" value="Adhesion_dom_fimbrial"/>
</dbReference>
<keyword evidence="1 2" id="KW-0732">Signal</keyword>
<dbReference type="PANTHER" id="PTHR33420:SF3">
    <property type="entry name" value="FIMBRIAL SUBUNIT ELFA"/>
    <property type="match status" value="1"/>
</dbReference>
<evidence type="ECO:0000256" key="2">
    <source>
        <dbReference type="SAM" id="SignalP"/>
    </source>
</evidence>
<keyword evidence="5" id="KW-1185">Reference proteome</keyword>
<evidence type="ECO:0000313" key="4">
    <source>
        <dbReference type="EMBL" id="QTO22483.1"/>
    </source>
</evidence>
<evidence type="ECO:0000313" key="5">
    <source>
        <dbReference type="Proteomes" id="UP000027834"/>
    </source>
</evidence>
<dbReference type="Pfam" id="PF00419">
    <property type="entry name" value="Fimbrial"/>
    <property type="match status" value="1"/>
</dbReference>
<dbReference type="SUPFAM" id="SSF49401">
    <property type="entry name" value="Bacterial adhesins"/>
    <property type="match status" value="1"/>
</dbReference>
<dbReference type="EMBL" id="CP072521">
    <property type="protein sequence ID" value="QTO22483.1"/>
    <property type="molecule type" value="Genomic_DNA"/>
</dbReference>
<gene>
    <name evidence="4" type="ORF">DT99_021625</name>
</gene>
<dbReference type="GeneID" id="62014577"/>
<sequence>MNLTNPFHPASISACSRRVFRRASLPVVLTLMAAFVTHDALALTQVTAFGSTLNVPSTTAAGTVLSRHTIPKNQLCGALAKCDVYAISLWPNGGGAFAPGPDIATNVPGISARLLIGGQPATRADYGSAGMPITVSSSLEVQLVRDSRPLEPGSLAGQAGGNPSYFYICTSPRGTSTSYCGSSYDGLAIALAAKVKLVNGTCGTPTQSITLPGAAAAQFKGVGSTGNNASTQSFNLRFENCPPGYTRIGYTLTPIGGASSTIPGALPLRGGSTAKGIAIKITDASGLPAAFDSSLRLGAYSSSTGGTYTLPMVAGYVQTEAVVTPGTVMGAMSVLVDYQ</sequence>
<dbReference type="InterPro" id="IPR050263">
    <property type="entry name" value="Bact_Fimbrial_Adh_Pro"/>
</dbReference>
<protein>
    <submittedName>
        <fullName evidence="4">Type 1 fimbrial protein</fullName>
    </submittedName>
</protein>
<feature type="signal peptide" evidence="2">
    <location>
        <begin position="1"/>
        <end position="42"/>
    </location>
</feature>
<dbReference type="RefSeq" id="WP_034185933.1">
    <property type="nucleotide sequence ID" value="NZ_CP013400.1"/>
</dbReference>
<dbReference type="Proteomes" id="UP000027834">
    <property type="component" value="Chromosome 2"/>
</dbReference>
<dbReference type="GO" id="GO:0043709">
    <property type="term" value="P:cell adhesion involved in single-species biofilm formation"/>
    <property type="evidence" value="ECO:0007669"/>
    <property type="project" value="TreeGrafter"/>
</dbReference>
<evidence type="ECO:0000256" key="1">
    <source>
        <dbReference type="ARBA" id="ARBA00022729"/>
    </source>
</evidence>
<dbReference type="PANTHER" id="PTHR33420">
    <property type="entry name" value="FIMBRIAL SUBUNIT ELFA-RELATED"/>
    <property type="match status" value="1"/>
</dbReference>
<organism evidence="4 5">
    <name type="scientific">Burkholderia seminalis</name>
    <dbReference type="NCBI Taxonomy" id="488731"/>
    <lineage>
        <taxon>Bacteria</taxon>
        <taxon>Pseudomonadati</taxon>
        <taxon>Pseudomonadota</taxon>
        <taxon>Betaproteobacteria</taxon>
        <taxon>Burkholderiales</taxon>
        <taxon>Burkholderiaceae</taxon>
        <taxon>Burkholderia</taxon>
        <taxon>Burkholderia cepacia complex</taxon>
    </lineage>
</organism>
<name>A0A8A8DBT9_9BURK</name>
<proteinExistence type="predicted"/>
<evidence type="ECO:0000259" key="3">
    <source>
        <dbReference type="Pfam" id="PF00419"/>
    </source>
</evidence>